<comment type="subcellular location">
    <subcellularLocation>
        <location evidence="2">Cell membrane</location>
        <topology evidence="2">Multi-pass membrane protein</topology>
    </subcellularLocation>
</comment>
<keyword evidence="12" id="KW-0902">Two-component regulatory system</keyword>
<keyword evidence="20" id="KW-1185">Reference proteome</keyword>
<dbReference type="SUPFAM" id="SSF55785">
    <property type="entry name" value="PYP-like sensor domain (PAS domain)"/>
    <property type="match status" value="1"/>
</dbReference>
<dbReference type="InterPro" id="IPR000014">
    <property type="entry name" value="PAS"/>
</dbReference>
<evidence type="ECO:0000313" key="20">
    <source>
        <dbReference type="Proteomes" id="UP001150830"/>
    </source>
</evidence>
<protein>
    <recommendedName>
        <fullName evidence="3">histidine kinase</fullName>
        <ecNumber evidence="3">2.7.13.3</ecNumber>
    </recommendedName>
</protein>
<keyword evidence="13" id="KW-0472">Membrane</keyword>
<dbReference type="FunFam" id="1.10.287.130:FF:000003">
    <property type="entry name" value="Histidine kinase"/>
    <property type="match status" value="1"/>
</dbReference>
<dbReference type="PRINTS" id="PR00344">
    <property type="entry name" value="BCTRLSENSOR"/>
</dbReference>
<feature type="coiled-coil region" evidence="15">
    <location>
        <begin position="150"/>
        <end position="199"/>
    </location>
</feature>
<dbReference type="AlphaFoldDB" id="A0A9X3ER88"/>
<dbReference type="PANTHER" id="PTHR45339:SF1">
    <property type="entry name" value="HYBRID SIGNAL TRANSDUCTION HISTIDINE KINASE J"/>
    <property type="match status" value="1"/>
</dbReference>
<dbReference type="GO" id="GO:0005886">
    <property type="term" value="C:plasma membrane"/>
    <property type="evidence" value="ECO:0007669"/>
    <property type="project" value="UniProtKB-SubCell"/>
</dbReference>
<dbReference type="CDD" id="cd00082">
    <property type="entry name" value="HisKA"/>
    <property type="match status" value="1"/>
</dbReference>
<keyword evidence="6" id="KW-0808">Transferase</keyword>
<dbReference type="InterPro" id="IPR003594">
    <property type="entry name" value="HATPase_dom"/>
</dbReference>
<dbReference type="InterPro" id="IPR004358">
    <property type="entry name" value="Sig_transdc_His_kin-like_C"/>
</dbReference>
<dbReference type="InterPro" id="IPR001789">
    <property type="entry name" value="Sig_transdc_resp-reg_receiver"/>
</dbReference>
<accession>A0A9X3ER88</accession>
<gene>
    <name evidence="19" type="ORF">OUO13_19760</name>
</gene>
<evidence type="ECO:0000256" key="10">
    <source>
        <dbReference type="ARBA" id="ARBA00022840"/>
    </source>
</evidence>
<dbReference type="PROSITE" id="PS50110">
    <property type="entry name" value="RESPONSE_REGULATORY"/>
    <property type="match status" value="1"/>
</dbReference>
<dbReference type="Pfam" id="PF13426">
    <property type="entry name" value="PAS_9"/>
    <property type="match status" value="1"/>
</dbReference>
<name>A0A9X3ER88_9GAMM</name>
<evidence type="ECO:0000256" key="5">
    <source>
        <dbReference type="ARBA" id="ARBA00022553"/>
    </source>
</evidence>
<dbReference type="EC" id="2.7.13.3" evidence="3"/>
<evidence type="ECO:0000256" key="3">
    <source>
        <dbReference type="ARBA" id="ARBA00012438"/>
    </source>
</evidence>
<dbReference type="InterPro" id="IPR036890">
    <property type="entry name" value="HATPase_C_sf"/>
</dbReference>
<dbReference type="SMART" id="SM00448">
    <property type="entry name" value="REC"/>
    <property type="match status" value="1"/>
</dbReference>
<evidence type="ECO:0000256" key="1">
    <source>
        <dbReference type="ARBA" id="ARBA00000085"/>
    </source>
</evidence>
<comment type="caution">
    <text evidence="19">The sequence shown here is derived from an EMBL/GenBank/DDBJ whole genome shotgun (WGS) entry which is preliminary data.</text>
</comment>
<dbReference type="PROSITE" id="PS50109">
    <property type="entry name" value="HIS_KIN"/>
    <property type="match status" value="1"/>
</dbReference>
<comment type="catalytic activity">
    <reaction evidence="1">
        <text>ATP + protein L-histidine = ADP + protein N-phospho-L-histidine.</text>
        <dbReference type="EC" id="2.7.13.3"/>
    </reaction>
</comment>
<dbReference type="InterPro" id="IPR011006">
    <property type="entry name" value="CheY-like_superfamily"/>
</dbReference>
<evidence type="ECO:0000313" key="19">
    <source>
        <dbReference type="EMBL" id="MCY0967423.1"/>
    </source>
</evidence>
<evidence type="ECO:0000256" key="11">
    <source>
        <dbReference type="ARBA" id="ARBA00022989"/>
    </source>
</evidence>
<dbReference type="InterPro" id="IPR035965">
    <property type="entry name" value="PAS-like_dom_sf"/>
</dbReference>
<feature type="domain" description="PAS" evidence="18">
    <location>
        <begin position="45"/>
        <end position="82"/>
    </location>
</feature>
<keyword evidence="10 19" id="KW-0067">ATP-binding</keyword>
<feature type="modified residue" description="4-aspartylphosphate" evidence="14">
    <location>
        <position position="635"/>
    </location>
</feature>
<dbReference type="Gene3D" id="3.30.565.10">
    <property type="entry name" value="Histidine kinase-like ATPase, C-terminal domain"/>
    <property type="match status" value="1"/>
</dbReference>
<evidence type="ECO:0000256" key="15">
    <source>
        <dbReference type="SAM" id="Coils"/>
    </source>
</evidence>
<evidence type="ECO:0000256" key="14">
    <source>
        <dbReference type="PROSITE-ProRule" id="PRU00169"/>
    </source>
</evidence>
<dbReference type="CDD" id="cd16922">
    <property type="entry name" value="HATPase_EvgS-ArcB-TorS-like"/>
    <property type="match status" value="1"/>
</dbReference>
<dbReference type="SUPFAM" id="SSF52172">
    <property type="entry name" value="CheY-like"/>
    <property type="match status" value="2"/>
</dbReference>
<dbReference type="SUPFAM" id="SSF55874">
    <property type="entry name" value="ATPase domain of HSP90 chaperone/DNA topoisomerase II/histidine kinase"/>
    <property type="match status" value="1"/>
</dbReference>
<dbReference type="InterPro" id="IPR003661">
    <property type="entry name" value="HisK_dim/P_dom"/>
</dbReference>
<reference evidence="19" key="1">
    <citation type="submission" date="2022-11" db="EMBL/GenBank/DDBJ databases">
        <title>Parathalassolutuus dongxingensis gen. nov., sp. nov., a novel member of family Oceanospirillaceae isolated from a coastal shrimp pond in Guangxi, China.</title>
        <authorList>
            <person name="Chen H."/>
        </authorList>
    </citation>
    <scope>NUCLEOTIDE SEQUENCE</scope>
    <source>
        <strain evidence="19">G-43</strain>
    </source>
</reference>
<dbReference type="SMART" id="SM00387">
    <property type="entry name" value="HATPase_c"/>
    <property type="match status" value="1"/>
</dbReference>
<organism evidence="19 20">
    <name type="scientific">Parathalassolituus penaei</name>
    <dbReference type="NCBI Taxonomy" id="2997323"/>
    <lineage>
        <taxon>Bacteria</taxon>
        <taxon>Pseudomonadati</taxon>
        <taxon>Pseudomonadota</taxon>
        <taxon>Gammaproteobacteria</taxon>
        <taxon>Oceanospirillales</taxon>
        <taxon>Oceanospirillaceae</taxon>
        <taxon>Parathalassolituus</taxon>
    </lineage>
</organism>
<keyword evidence="11" id="KW-1133">Transmembrane helix</keyword>
<dbReference type="Gene3D" id="1.10.287.130">
    <property type="match status" value="1"/>
</dbReference>
<evidence type="ECO:0000259" key="18">
    <source>
        <dbReference type="PROSITE" id="PS50112"/>
    </source>
</evidence>
<evidence type="ECO:0000256" key="13">
    <source>
        <dbReference type="ARBA" id="ARBA00023136"/>
    </source>
</evidence>
<keyword evidence="5 14" id="KW-0597">Phosphoprotein</keyword>
<feature type="domain" description="Response regulatory" evidence="17">
    <location>
        <begin position="586"/>
        <end position="702"/>
    </location>
</feature>
<sequence length="721" mass="82462">MAVHNKTQDIHEIIKGQRFPRIDLDHELANSEAIFNSLRFNQYSLEVASHEVFWMRADSRIVNVNRAACERLGYSREDMIGRPIWELDPNVCEDDWPGIWEALKLSNKVHFETLHIDHHGKQFPVEIHSHYFVLDNEEYVVAFVVDISERKRAEQELQDYQEHLEELIDERTHELREAKENTERMMVELRRAKEVAEAADRAKSMFLANMSHEIRTPINGVLGMISLLRETSLSEEQLDMANSIHHSAESLLTIINDILDFSKIESGMLELEQREFDLPKLLAIFGESISHRVANKPVELICPAEPMQSQWFVGDPGRIQQVLFNLVGNAIKFTEKGSIRVHCRVIAEFNNRSCLQFEVVDTGMGMAPDVCRHLFQRFYQGDSSTTRRFGGTGLGLSISKQIVALMDGDIGVNSIPGAGSRFWFRIWLDSSERHRDRAYRQSPRLAKRRLLVIEPNRDSREYLGRMLDCWQMQYRLLETLPAEAADLEKPEVVLLAVNNIDEAALQLHWLGQLQPQPVVIGISSVGMRLSGQITGLHGFRSVISKPLNQSLLFDVLHSLFDDEHTVLASRPVERSTPPHYPQLQGKVLLVEDNLVNQKVASGLLQLLGLEVEVCNHGDEALQWLDQYRCDLVLMDCHMPVRDGYDTTRLLRQDLRFGRLPIIAMTANAMQGDREQCLLAGMNDYLAKPVRMEAIIPVLERWLAAARDSHAPREPKSDESGR</sequence>
<dbReference type="Pfam" id="PF02518">
    <property type="entry name" value="HATPase_c"/>
    <property type="match status" value="1"/>
</dbReference>
<dbReference type="GO" id="GO:0005524">
    <property type="term" value="F:ATP binding"/>
    <property type="evidence" value="ECO:0007669"/>
    <property type="project" value="UniProtKB-KW"/>
</dbReference>
<evidence type="ECO:0000256" key="7">
    <source>
        <dbReference type="ARBA" id="ARBA00022692"/>
    </source>
</evidence>
<dbReference type="RefSeq" id="WP_283175620.1">
    <property type="nucleotide sequence ID" value="NZ_JAPNOA010000059.1"/>
</dbReference>
<dbReference type="CDD" id="cd00130">
    <property type="entry name" value="PAS"/>
    <property type="match status" value="1"/>
</dbReference>
<dbReference type="SUPFAM" id="SSF47384">
    <property type="entry name" value="Homodimeric domain of signal transducing histidine kinase"/>
    <property type="match status" value="1"/>
</dbReference>
<evidence type="ECO:0000256" key="2">
    <source>
        <dbReference type="ARBA" id="ARBA00004651"/>
    </source>
</evidence>
<keyword evidence="9" id="KW-0418">Kinase</keyword>
<dbReference type="CDD" id="cd17546">
    <property type="entry name" value="REC_hyHK_CKI1_RcsC-like"/>
    <property type="match status" value="1"/>
</dbReference>
<evidence type="ECO:0000256" key="4">
    <source>
        <dbReference type="ARBA" id="ARBA00022475"/>
    </source>
</evidence>
<dbReference type="SMART" id="SM00388">
    <property type="entry name" value="HisKA"/>
    <property type="match status" value="1"/>
</dbReference>
<keyword evidence="4" id="KW-1003">Cell membrane</keyword>
<evidence type="ECO:0000256" key="9">
    <source>
        <dbReference type="ARBA" id="ARBA00022777"/>
    </source>
</evidence>
<dbReference type="EMBL" id="JAPNOA010000059">
    <property type="protein sequence ID" value="MCY0967423.1"/>
    <property type="molecule type" value="Genomic_DNA"/>
</dbReference>
<proteinExistence type="predicted"/>
<dbReference type="Gene3D" id="3.40.50.2300">
    <property type="match status" value="1"/>
</dbReference>
<evidence type="ECO:0000256" key="12">
    <source>
        <dbReference type="ARBA" id="ARBA00023012"/>
    </source>
</evidence>
<dbReference type="InterPro" id="IPR005467">
    <property type="entry name" value="His_kinase_dom"/>
</dbReference>
<dbReference type="Pfam" id="PF00512">
    <property type="entry name" value="HisKA"/>
    <property type="match status" value="1"/>
</dbReference>
<evidence type="ECO:0000256" key="6">
    <source>
        <dbReference type="ARBA" id="ARBA00022679"/>
    </source>
</evidence>
<dbReference type="NCBIfam" id="TIGR00229">
    <property type="entry name" value="sensory_box"/>
    <property type="match status" value="1"/>
</dbReference>
<dbReference type="InterPro" id="IPR036097">
    <property type="entry name" value="HisK_dim/P_sf"/>
</dbReference>
<evidence type="ECO:0000259" key="16">
    <source>
        <dbReference type="PROSITE" id="PS50109"/>
    </source>
</evidence>
<dbReference type="Proteomes" id="UP001150830">
    <property type="component" value="Unassembled WGS sequence"/>
</dbReference>
<keyword evidence="15" id="KW-0175">Coiled coil</keyword>
<evidence type="ECO:0000256" key="8">
    <source>
        <dbReference type="ARBA" id="ARBA00022741"/>
    </source>
</evidence>
<feature type="domain" description="Histidine kinase" evidence="16">
    <location>
        <begin position="209"/>
        <end position="430"/>
    </location>
</feature>
<dbReference type="PROSITE" id="PS50112">
    <property type="entry name" value="PAS"/>
    <property type="match status" value="1"/>
</dbReference>
<keyword evidence="8" id="KW-0547">Nucleotide-binding</keyword>
<dbReference type="GO" id="GO:0000155">
    <property type="term" value="F:phosphorelay sensor kinase activity"/>
    <property type="evidence" value="ECO:0007669"/>
    <property type="project" value="InterPro"/>
</dbReference>
<evidence type="ECO:0000259" key="17">
    <source>
        <dbReference type="PROSITE" id="PS50110"/>
    </source>
</evidence>
<keyword evidence="7" id="KW-0812">Transmembrane</keyword>
<dbReference type="Pfam" id="PF00072">
    <property type="entry name" value="Response_reg"/>
    <property type="match status" value="1"/>
</dbReference>
<dbReference type="PANTHER" id="PTHR45339">
    <property type="entry name" value="HYBRID SIGNAL TRANSDUCTION HISTIDINE KINASE J"/>
    <property type="match status" value="1"/>
</dbReference>
<dbReference type="Gene3D" id="3.30.450.20">
    <property type="entry name" value="PAS domain"/>
    <property type="match status" value="1"/>
</dbReference>
<dbReference type="FunFam" id="3.30.565.10:FF:000010">
    <property type="entry name" value="Sensor histidine kinase RcsC"/>
    <property type="match status" value="1"/>
</dbReference>